<evidence type="ECO:0000256" key="6">
    <source>
        <dbReference type="ARBA" id="ARBA00023239"/>
    </source>
</evidence>
<proteinExistence type="predicted"/>
<evidence type="ECO:0000259" key="8">
    <source>
        <dbReference type="SMART" id="SM00752"/>
    </source>
</evidence>
<feature type="transmembrane region" description="Helical" evidence="7">
    <location>
        <begin position="236"/>
        <end position="256"/>
    </location>
</feature>
<evidence type="ECO:0000256" key="2">
    <source>
        <dbReference type="ARBA" id="ARBA00022692"/>
    </source>
</evidence>
<dbReference type="InterPro" id="IPR053935">
    <property type="entry name" value="VKGC_lumenal_dom"/>
</dbReference>
<evidence type="ECO:0000256" key="4">
    <source>
        <dbReference type="ARBA" id="ARBA00023136"/>
    </source>
</evidence>
<feature type="transmembrane region" description="Helical" evidence="7">
    <location>
        <begin position="57"/>
        <end position="78"/>
    </location>
</feature>
<name>A0AAN7P9B9_9COLE</name>
<feature type="transmembrane region" description="Helical" evidence="7">
    <location>
        <begin position="197"/>
        <end position="216"/>
    </location>
</feature>
<dbReference type="InterPro" id="IPR053934">
    <property type="entry name" value="HTTM_dom"/>
</dbReference>
<comment type="caution">
    <text evidence="9">The sequence shown here is derived from an EMBL/GenBank/DDBJ whole genome shotgun (WGS) entry which is preliminary data.</text>
</comment>
<feature type="transmembrane region" description="Helical" evidence="7">
    <location>
        <begin position="295"/>
        <end position="312"/>
    </location>
</feature>
<protein>
    <recommendedName>
        <fullName evidence="8">HTTM-like domain-containing protein</fullName>
    </recommendedName>
</protein>
<gene>
    <name evidence="9" type="ORF">RN001_007274</name>
</gene>
<dbReference type="PANTHER" id="PTHR12639:SF6">
    <property type="entry name" value="VITAMIN K-DEPENDENT GAMMA-CARBOXYLASE"/>
    <property type="match status" value="1"/>
</dbReference>
<keyword evidence="2 7" id="KW-0812">Transmembrane</keyword>
<reference evidence="10" key="1">
    <citation type="submission" date="2023-01" db="EMBL/GenBank/DDBJ databases">
        <title>Key to firefly adult light organ development and bioluminescence: homeobox transcription factors regulate luciferase expression and transportation to peroxisome.</title>
        <authorList>
            <person name="Fu X."/>
        </authorList>
    </citation>
    <scope>NUCLEOTIDE SEQUENCE [LARGE SCALE GENOMIC DNA]</scope>
</reference>
<evidence type="ECO:0000256" key="3">
    <source>
        <dbReference type="ARBA" id="ARBA00022989"/>
    </source>
</evidence>
<keyword evidence="4 7" id="KW-0472">Membrane</keyword>
<dbReference type="GO" id="GO:0008488">
    <property type="term" value="F:gamma-glutamyl carboxylase activity"/>
    <property type="evidence" value="ECO:0007669"/>
    <property type="project" value="InterPro"/>
</dbReference>
<dbReference type="GO" id="GO:0019842">
    <property type="term" value="F:vitamin binding"/>
    <property type="evidence" value="ECO:0007669"/>
    <property type="project" value="TreeGrafter"/>
</dbReference>
<keyword evidence="3 7" id="KW-1133">Transmembrane helix</keyword>
<dbReference type="InterPro" id="IPR011020">
    <property type="entry name" value="HTTM-like"/>
</dbReference>
<organism evidence="9 10">
    <name type="scientific">Aquatica leii</name>
    <dbReference type="NCBI Taxonomy" id="1421715"/>
    <lineage>
        <taxon>Eukaryota</taxon>
        <taxon>Metazoa</taxon>
        <taxon>Ecdysozoa</taxon>
        <taxon>Arthropoda</taxon>
        <taxon>Hexapoda</taxon>
        <taxon>Insecta</taxon>
        <taxon>Pterygota</taxon>
        <taxon>Neoptera</taxon>
        <taxon>Endopterygota</taxon>
        <taxon>Coleoptera</taxon>
        <taxon>Polyphaga</taxon>
        <taxon>Elateriformia</taxon>
        <taxon>Elateroidea</taxon>
        <taxon>Lampyridae</taxon>
        <taxon>Luciolinae</taxon>
        <taxon>Aquatica</taxon>
    </lineage>
</organism>
<evidence type="ECO:0000256" key="7">
    <source>
        <dbReference type="SAM" id="Phobius"/>
    </source>
</evidence>
<feature type="transmembrane region" description="Helical" evidence="7">
    <location>
        <begin position="142"/>
        <end position="161"/>
    </location>
</feature>
<keyword evidence="10" id="KW-1185">Reference proteome</keyword>
<feature type="domain" description="HTTM-like" evidence="8">
    <location>
        <begin position="2"/>
        <end position="260"/>
    </location>
</feature>
<dbReference type="SMART" id="SM00752">
    <property type="entry name" value="HTTM"/>
    <property type="match status" value="1"/>
</dbReference>
<evidence type="ECO:0000313" key="9">
    <source>
        <dbReference type="EMBL" id="KAK4879128.1"/>
    </source>
</evidence>
<dbReference type="PANTHER" id="PTHR12639">
    <property type="entry name" value="VITAMIN K-DEPENDENT GAMMA-CARBOXYLASE"/>
    <property type="match status" value="1"/>
</dbReference>
<comment type="subcellular location">
    <subcellularLocation>
        <location evidence="1">Endomembrane system</location>
        <topology evidence="1">Multi-pass membrane protein</topology>
    </subcellularLocation>
</comment>
<evidence type="ECO:0000256" key="5">
    <source>
        <dbReference type="ARBA" id="ARBA00023157"/>
    </source>
</evidence>
<evidence type="ECO:0000256" key="1">
    <source>
        <dbReference type="ARBA" id="ARBA00004127"/>
    </source>
</evidence>
<dbReference type="AlphaFoldDB" id="A0AAN7P9B9"/>
<keyword evidence="6" id="KW-0456">Lyase</keyword>
<feature type="transmembrane region" description="Helical" evidence="7">
    <location>
        <begin position="108"/>
        <end position="127"/>
    </location>
</feature>
<keyword evidence="5" id="KW-1015">Disulfide bond</keyword>
<evidence type="ECO:0000313" key="10">
    <source>
        <dbReference type="Proteomes" id="UP001353858"/>
    </source>
</evidence>
<dbReference type="Pfam" id="PF05090">
    <property type="entry name" value="HTTM"/>
    <property type="match status" value="1"/>
</dbReference>
<dbReference type="Pfam" id="PF22777">
    <property type="entry name" value="VKGC_lumenal_dom"/>
    <property type="match status" value="1"/>
</dbReference>
<accession>A0AAN7P9B9</accession>
<sequence length="563" mass="66057">MYQPRHASSLGIIRILFGMLMIIDTLFERSGLEIIYRWGDNQDCHFPLFPQMQIPSFFTLALIYGTMIAGAVGIALGYKFRYSTFMYASCYWYLLLLDKTYWNNHSYLFGLVSIILLGSSANATYSIDSLLDSAEHEKTVPFWNYFILRFQFFILYFIAGLKKTDIEWLSGYAMLDLGHHWVFEPFKFILSTEKIDFFVIHLVGFLLDLTIGFWLISPVTRCYAMVFSTMFHIMNSRLFSIGMFPYVCIATTPIFCKDDWPEQLYFLIRSENCKNQDIYPQDSLKEKRITVKQRFLAFLLLTYCGIQFFLPYSHEITKGYTNWTKGLYGYSWDMMIHSWNSGLVVLRVLDNANGEEYFIDPDVWTQNQRWSKHADMCVQYAQCLKNNLMKLNGTFSSNKHWPVLSNNISIYIDVWCSLNKRFQQRMFDPYYDLLTAKWSPFEKVEWLLPLMTESDEFRSQLQSLEDHVYSWSNYSDVLFVADFPGMYLENYLTDDLVNVTLTILGGEVIYETELQAMSIKLTTGSNYVIPTNKFHKIYTNGIKPSFYMYTFVNQTLEKLGNGA</sequence>
<dbReference type="Proteomes" id="UP001353858">
    <property type="component" value="Unassembled WGS sequence"/>
</dbReference>
<feature type="transmembrane region" description="Helical" evidence="7">
    <location>
        <begin position="6"/>
        <end position="27"/>
    </location>
</feature>
<dbReference type="InterPro" id="IPR007782">
    <property type="entry name" value="VKG_COase"/>
</dbReference>
<dbReference type="EMBL" id="JARPUR010000003">
    <property type="protein sequence ID" value="KAK4879128.1"/>
    <property type="molecule type" value="Genomic_DNA"/>
</dbReference>
<dbReference type="GO" id="GO:0012505">
    <property type="term" value="C:endomembrane system"/>
    <property type="evidence" value="ECO:0007669"/>
    <property type="project" value="UniProtKB-SubCell"/>
</dbReference>